<evidence type="ECO:0000313" key="4">
    <source>
        <dbReference type="Proteomes" id="UP001225042"/>
    </source>
</evidence>
<organism evidence="3 4">
    <name type="scientific">Enterobacter soli</name>
    <dbReference type="NCBI Taxonomy" id="885040"/>
    <lineage>
        <taxon>Bacteria</taxon>
        <taxon>Pseudomonadati</taxon>
        <taxon>Pseudomonadota</taxon>
        <taxon>Gammaproteobacteria</taxon>
        <taxon>Enterobacterales</taxon>
        <taxon>Enterobacteriaceae</taxon>
        <taxon>Enterobacter</taxon>
    </lineage>
</organism>
<keyword evidence="2" id="KW-0732">Signal</keyword>
<feature type="region of interest" description="Disordered" evidence="1">
    <location>
        <begin position="261"/>
        <end position="281"/>
    </location>
</feature>
<dbReference type="AlphaFoldDB" id="A0AAW8HGB4"/>
<feature type="chain" id="PRO_5043521733" evidence="2">
    <location>
        <begin position="22"/>
        <end position="281"/>
    </location>
</feature>
<evidence type="ECO:0000256" key="2">
    <source>
        <dbReference type="SAM" id="SignalP"/>
    </source>
</evidence>
<dbReference type="Pfam" id="PF16932">
    <property type="entry name" value="T4SS_TraI"/>
    <property type="match status" value="1"/>
</dbReference>
<evidence type="ECO:0000256" key="1">
    <source>
        <dbReference type="SAM" id="MobiDB-lite"/>
    </source>
</evidence>
<comment type="caution">
    <text evidence="3">The sequence shown here is derived from an EMBL/GenBank/DDBJ whole genome shotgun (WGS) entry which is preliminary data.</text>
</comment>
<evidence type="ECO:0000313" key="3">
    <source>
        <dbReference type="EMBL" id="MDQ2259503.1"/>
    </source>
</evidence>
<protein>
    <submittedName>
        <fullName evidence="3">Type IV secretory system conjugative DNA transfer family protein</fullName>
    </submittedName>
</protein>
<sequence>MFRIKLLVCSLALAWAGAAAADAPYDENPAPSFNEVLNGFNNSEGDTVRITVLRDMGETIGFRTGLVWEAQNIAKGLKKKESVLDRLYNFGSLMTNDSSLPPVIVEANDLASVSKDQFRTANKAFNIVKPEEFVSVPPTWRDYLFTGLLQQSEVIYPSDDARPKTSAEKNAWETSLKKGWNDGVAQAQSILDENFSRLGRDYNGMMRFNALLRMGMISRTEIASKVYTVSPESNKNSLTIGEKHREIMKKAQFEVNPDKWKPVITKSPTSDTSAQYQYGGR</sequence>
<reference evidence="3 4" key="1">
    <citation type="submission" date="2023-08" db="EMBL/GenBank/DDBJ databases">
        <authorList>
            <person name="Dale J."/>
        </authorList>
    </citation>
    <scope>NUCLEOTIDE SEQUENCE [LARGE SCALE GENOMIC DNA]</scope>
    <source>
        <strain evidence="3 4">2023EL-00788</strain>
    </source>
</reference>
<feature type="signal peptide" evidence="2">
    <location>
        <begin position="1"/>
        <end position="21"/>
    </location>
</feature>
<feature type="compositionally biased region" description="Polar residues" evidence="1">
    <location>
        <begin position="266"/>
        <end position="281"/>
    </location>
</feature>
<dbReference type="InterPro" id="IPR031618">
    <property type="entry name" value="T4SS_TraI"/>
</dbReference>
<dbReference type="EMBL" id="JAVDKS010000021">
    <property type="protein sequence ID" value="MDQ2259503.1"/>
    <property type="molecule type" value="Genomic_DNA"/>
</dbReference>
<dbReference type="RefSeq" id="WP_158409077.1">
    <property type="nucleotide sequence ID" value="NZ_JAVDKS010000021.1"/>
</dbReference>
<dbReference type="Proteomes" id="UP001225042">
    <property type="component" value="Unassembled WGS sequence"/>
</dbReference>
<name>A0AAW8HGB4_9ENTR</name>
<accession>A0AAW8HGB4</accession>
<proteinExistence type="predicted"/>
<gene>
    <name evidence="3" type="ORF">RBJ67_25580</name>
</gene>
<keyword evidence="4" id="KW-1185">Reference proteome</keyword>